<dbReference type="EMBL" id="MNCJ02000324">
    <property type="protein sequence ID" value="KAF5791010.1"/>
    <property type="molecule type" value="Genomic_DNA"/>
</dbReference>
<dbReference type="AlphaFoldDB" id="A0A9K3I6K2"/>
<protein>
    <submittedName>
        <fullName evidence="2">Uncharacterized protein</fullName>
    </submittedName>
</protein>
<reference evidence="2" key="2">
    <citation type="submission" date="2020-06" db="EMBL/GenBank/DDBJ databases">
        <title>Helianthus annuus Genome sequencing and assembly Release 2.</title>
        <authorList>
            <person name="Gouzy J."/>
            <person name="Langlade N."/>
            <person name="Munos S."/>
        </authorList>
    </citation>
    <scope>NUCLEOTIDE SEQUENCE</scope>
    <source>
        <tissue evidence="2">Leaves</tissue>
    </source>
</reference>
<organism evidence="2 3">
    <name type="scientific">Helianthus annuus</name>
    <name type="common">Common sunflower</name>
    <dbReference type="NCBI Taxonomy" id="4232"/>
    <lineage>
        <taxon>Eukaryota</taxon>
        <taxon>Viridiplantae</taxon>
        <taxon>Streptophyta</taxon>
        <taxon>Embryophyta</taxon>
        <taxon>Tracheophyta</taxon>
        <taxon>Spermatophyta</taxon>
        <taxon>Magnoliopsida</taxon>
        <taxon>eudicotyledons</taxon>
        <taxon>Gunneridae</taxon>
        <taxon>Pentapetalae</taxon>
        <taxon>asterids</taxon>
        <taxon>campanulids</taxon>
        <taxon>Asterales</taxon>
        <taxon>Asteraceae</taxon>
        <taxon>Asteroideae</taxon>
        <taxon>Heliantheae alliance</taxon>
        <taxon>Heliantheae</taxon>
        <taxon>Helianthus</taxon>
    </lineage>
</organism>
<reference evidence="2" key="1">
    <citation type="journal article" date="2017" name="Nature">
        <title>The sunflower genome provides insights into oil metabolism, flowering and Asterid evolution.</title>
        <authorList>
            <person name="Badouin H."/>
            <person name="Gouzy J."/>
            <person name="Grassa C.J."/>
            <person name="Murat F."/>
            <person name="Staton S.E."/>
            <person name="Cottret L."/>
            <person name="Lelandais-Briere C."/>
            <person name="Owens G.L."/>
            <person name="Carrere S."/>
            <person name="Mayjonade B."/>
            <person name="Legrand L."/>
            <person name="Gill N."/>
            <person name="Kane N.C."/>
            <person name="Bowers J.E."/>
            <person name="Hubner S."/>
            <person name="Bellec A."/>
            <person name="Berard A."/>
            <person name="Berges H."/>
            <person name="Blanchet N."/>
            <person name="Boniface M.C."/>
            <person name="Brunel D."/>
            <person name="Catrice O."/>
            <person name="Chaidir N."/>
            <person name="Claudel C."/>
            <person name="Donnadieu C."/>
            <person name="Faraut T."/>
            <person name="Fievet G."/>
            <person name="Helmstetter N."/>
            <person name="King M."/>
            <person name="Knapp S.J."/>
            <person name="Lai Z."/>
            <person name="Le Paslier M.C."/>
            <person name="Lippi Y."/>
            <person name="Lorenzon L."/>
            <person name="Mandel J.R."/>
            <person name="Marage G."/>
            <person name="Marchand G."/>
            <person name="Marquand E."/>
            <person name="Bret-Mestries E."/>
            <person name="Morien E."/>
            <person name="Nambeesan S."/>
            <person name="Nguyen T."/>
            <person name="Pegot-Espagnet P."/>
            <person name="Pouilly N."/>
            <person name="Raftis F."/>
            <person name="Sallet E."/>
            <person name="Schiex T."/>
            <person name="Thomas J."/>
            <person name="Vandecasteele C."/>
            <person name="Vares D."/>
            <person name="Vear F."/>
            <person name="Vautrin S."/>
            <person name="Crespi M."/>
            <person name="Mangin B."/>
            <person name="Burke J.M."/>
            <person name="Salse J."/>
            <person name="Munos S."/>
            <person name="Vincourt P."/>
            <person name="Rieseberg L.H."/>
            <person name="Langlade N.B."/>
        </authorList>
    </citation>
    <scope>NUCLEOTIDE SEQUENCE</scope>
    <source>
        <tissue evidence="2">Leaves</tissue>
    </source>
</reference>
<dbReference type="Proteomes" id="UP000215914">
    <property type="component" value="Unassembled WGS sequence"/>
</dbReference>
<dbReference type="Gramene" id="mRNA:HanXRQr2_Chr09g0389841">
    <property type="protein sequence ID" value="CDS:HanXRQr2_Chr09g0389841.1"/>
    <property type="gene ID" value="HanXRQr2_Chr09g0389841"/>
</dbReference>
<gene>
    <name evidence="2" type="ORF">HanXRQr2_Chr09g0389841</name>
</gene>
<feature type="region of interest" description="Disordered" evidence="1">
    <location>
        <begin position="64"/>
        <end position="125"/>
    </location>
</feature>
<sequence>MINHLISKFKTRRKMNPDEAPPPPPLPSAETKTSDQKNLHDVVAVEGQPLSIGSVRPLVPSLPSAEYDAYRQPPSLNDVRGPQGSQTGPSNPGFDPEAVPGMSMTASNFKRMGPNAINKDDSYGS</sequence>
<comment type="caution">
    <text evidence="2">The sequence shown here is derived from an EMBL/GenBank/DDBJ whole genome shotgun (WGS) entry which is preliminary data.</text>
</comment>
<evidence type="ECO:0000313" key="3">
    <source>
        <dbReference type="Proteomes" id="UP000215914"/>
    </source>
</evidence>
<evidence type="ECO:0000256" key="1">
    <source>
        <dbReference type="SAM" id="MobiDB-lite"/>
    </source>
</evidence>
<name>A0A9K3I6K2_HELAN</name>
<keyword evidence="3" id="KW-1185">Reference proteome</keyword>
<evidence type="ECO:0000313" key="2">
    <source>
        <dbReference type="EMBL" id="KAF5791010.1"/>
    </source>
</evidence>
<accession>A0A9K3I6K2</accession>
<feature type="region of interest" description="Disordered" evidence="1">
    <location>
        <begin position="1"/>
        <end position="41"/>
    </location>
</feature>
<proteinExistence type="predicted"/>